<feature type="region of interest" description="Disordered" evidence="1">
    <location>
        <begin position="172"/>
        <end position="209"/>
    </location>
</feature>
<feature type="region of interest" description="Disordered" evidence="1">
    <location>
        <begin position="334"/>
        <end position="388"/>
    </location>
</feature>
<evidence type="ECO:0000313" key="3">
    <source>
        <dbReference type="Proteomes" id="UP000094065"/>
    </source>
</evidence>
<name>A0A1E3HVT7_9TREE</name>
<organism evidence="2 3">
    <name type="scientific">Cryptococcus amylolentus CBS 6039</name>
    <dbReference type="NCBI Taxonomy" id="1295533"/>
    <lineage>
        <taxon>Eukaryota</taxon>
        <taxon>Fungi</taxon>
        <taxon>Dikarya</taxon>
        <taxon>Basidiomycota</taxon>
        <taxon>Agaricomycotina</taxon>
        <taxon>Tremellomycetes</taxon>
        <taxon>Tremellales</taxon>
        <taxon>Cryptococcaceae</taxon>
        <taxon>Cryptococcus</taxon>
    </lineage>
</organism>
<keyword evidence="3" id="KW-1185">Reference proteome</keyword>
<proteinExistence type="predicted"/>
<dbReference type="OrthoDB" id="2573290at2759"/>
<dbReference type="Proteomes" id="UP000094065">
    <property type="component" value="Unassembled WGS sequence"/>
</dbReference>
<dbReference type="RefSeq" id="XP_018994993.1">
    <property type="nucleotide sequence ID" value="XM_019136324.1"/>
</dbReference>
<evidence type="ECO:0000313" key="2">
    <source>
        <dbReference type="EMBL" id="ODN80427.1"/>
    </source>
</evidence>
<feature type="compositionally biased region" description="Pro residues" evidence="1">
    <location>
        <begin position="189"/>
        <end position="205"/>
    </location>
</feature>
<accession>A0A1E3HVT7</accession>
<dbReference type="AlphaFoldDB" id="A0A1E3HVT7"/>
<sequence>MTSKSKLTKPPPPLDIDEDPAATLRNSAQPRQAERGIEYIPPSLESATDNKSRKDSIGVVDHLRRAFSLHKYRGPSRKPGGGGMKRNQSDTRFDAKVSEGGGLNATKKLWSYPTFSMRDKTREEISFEMILKEEIPAPQPHPSPSSFKGMSFQIKGMQGPTLKGLHHPLPRLGCHSKSSTTLERDADPTWPPPLPKPPAPAPPPKSTITSAQLANFRKASAPILRRRPLPQPPAPFTDMGRSSFYQTQDGSIRYAPATIRLVPRPSAPPSPVPMPFGPSATFTTSTPMARRVHSASNVLEAKVTRRPTASLMPRKPVPRFLDVPFEGDDGHISGVTAFTRSPPASTPKPTRTATEFRSQHLPTPPTPKYDVYADPFVPTPSRRPPDTYDDSYEHYQNTLFEDVLNTWGLPLDLLAQSVSRSRRESLIEASKSSHGSQASRTSRPTGLQIYSKPSIMSIPAVPTHPRLQNHKPSPLGERRVFQNQVTFQSEPRRKHGTVKNFVSMDERRLRQPVGRVKDIVDIIEDRQGDRTITPVRELGRILHRPSSVSSDNLHSESKRLSKSHFRVPEQLDIDVS</sequence>
<feature type="region of interest" description="Disordered" evidence="1">
    <location>
        <begin position="543"/>
        <end position="576"/>
    </location>
</feature>
<protein>
    <submittedName>
        <fullName evidence="2">Uncharacterized protein</fullName>
    </submittedName>
</protein>
<feature type="compositionally biased region" description="Polar residues" evidence="1">
    <location>
        <begin position="336"/>
        <end position="356"/>
    </location>
</feature>
<reference evidence="2 3" key="1">
    <citation type="submission" date="2016-06" db="EMBL/GenBank/DDBJ databases">
        <title>Evolution of pathogenesis and genome organization in the Tremellales.</title>
        <authorList>
            <person name="Cuomo C."/>
            <person name="Litvintseva A."/>
            <person name="Heitman J."/>
            <person name="Chen Y."/>
            <person name="Sun S."/>
            <person name="Springer D."/>
            <person name="Dromer F."/>
            <person name="Young S."/>
            <person name="Zeng Q."/>
            <person name="Chapman S."/>
            <person name="Gujja S."/>
            <person name="Saif S."/>
            <person name="Birren B."/>
        </authorList>
    </citation>
    <scope>NUCLEOTIDE SEQUENCE [LARGE SCALE GENOMIC DNA]</scope>
    <source>
        <strain evidence="2 3">CBS 6039</strain>
    </source>
</reference>
<dbReference type="EMBL" id="AWGJ01000004">
    <property type="protein sequence ID" value="ODN80427.1"/>
    <property type="molecule type" value="Genomic_DNA"/>
</dbReference>
<feature type="compositionally biased region" description="Basic residues" evidence="1">
    <location>
        <begin position="65"/>
        <end position="76"/>
    </location>
</feature>
<feature type="compositionally biased region" description="Basic and acidic residues" evidence="1">
    <location>
        <begin position="48"/>
        <end position="64"/>
    </location>
</feature>
<gene>
    <name evidence="2" type="ORF">L202_02674</name>
</gene>
<dbReference type="GeneID" id="30153983"/>
<feature type="region of interest" description="Disordered" evidence="1">
    <location>
        <begin position="1"/>
        <end position="89"/>
    </location>
</feature>
<comment type="caution">
    <text evidence="2">The sequence shown here is derived from an EMBL/GenBank/DDBJ whole genome shotgun (WGS) entry which is preliminary data.</text>
</comment>
<evidence type="ECO:0000256" key="1">
    <source>
        <dbReference type="SAM" id="MobiDB-lite"/>
    </source>
</evidence>